<keyword evidence="1" id="KW-1185">Reference proteome</keyword>
<protein>
    <submittedName>
        <fullName evidence="2">Uncharacterized protein</fullName>
    </submittedName>
</protein>
<proteinExistence type="predicted"/>
<sequence>MADDLDCMIFTEESANIASIVNKLREANHLSPIEAHIVEWRYKNVSSTAKRVIETQNKVSSDCCLEC</sequence>
<dbReference type="Proteomes" id="UP000887574">
    <property type="component" value="Unplaced"/>
</dbReference>
<accession>A0A915EUB6</accession>
<reference evidence="2" key="1">
    <citation type="submission" date="2022-11" db="UniProtKB">
        <authorList>
            <consortium name="WormBaseParasite"/>
        </authorList>
    </citation>
    <scope>IDENTIFICATION</scope>
</reference>
<dbReference type="WBParaSite" id="jg936">
    <property type="protein sequence ID" value="jg936"/>
    <property type="gene ID" value="jg936"/>
</dbReference>
<name>A0A915EUB6_9BILA</name>
<evidence type="ECO:0000313" key="2">
    <source>
        <dbReference type="WBParaSite" id="jg936"/>
    </source>
</evidence>
<dbReference type="AlphaFoldDB" id="A0A915EUB6"/>
<evidence type="ECO:0000313" key="1">
    <source>
        <dbReference type="Proteomes" id="UP000887574"/>
    </source>
</evidence>
<organism evidence="1 2">
    <name type="scientific">Ditylenchus dipsaci</name>
    <dbReference type="NCBI Taxonomy" id="166011"/>
    <lineage>
        <taxon>Eukaryota</taxon>
        <taxon>Metazoa</taxon>
        <taxon>Ecdysozoa</taxon>
        <taxon>Nematoda</taxon>
        <taxon>Chromadorea</taxon>
        <taxon>Rhabditida</taxon>
        <taxon>Tylenchina</taxon>
        <taxon>Tylenchomorpha</taxon>
        <taxon>Sphaerularioidea</taxon>
        <taxon>Anguinidae</taxon>
        <taxon>Anguininae</taxon>
        <taxon>Ditylenchus</taxon>
    </lineage>
</organism>